<reference evidence="1 2" key="1">
    <citation type="submission" date="2021-06" db="EMBL/GenBank/DDBJ databases">
        <authorList>
            <person name="Kallberg Y."/>
            <person name="Tangrot J."/>
            <person name="Rosling A."/>
        </authorList>
    </citation>
    <scope>NUCLEOTIDE SEQUENCE [LARGE SCALE GENOMIC DNA]</scope>
    <source>
        <strain evidence="1 2">120-4 pot B 10/14</strain>
    </source>
</reference>
<name>A0ABN7UM22_GIGMA</name>
<keyword evidence="2" id="KW-1185">Reference proteome</keyword>
<proteinExistence type="predicted"/>
<comment type="caution">
    <text evidence="1">The sequence shown here is derived from an EMBL/GenBank/DDBJ whole genome shotgun (WGS) entry which is preliminary data.</text>
</comment>
<accession>A0ABN7UM22</accession>
<protein>
    <submittedName>
        <fullName evidence="1">42585_t:CDS:1</fullName>
    </submittedName>
</protein>
<evidence type="ECO:0000313" key="2">
    <source>
        <dbReference type="Proteomes" id="UP000789901"/>
    </source>
</evidence>
<dbReference type="EMBL" id="CAJVQB010003809">
    <property type="protein sequence ID" value="CAG8618297.1"/>
    <property type="molecule type" value="Genomic_DNA"/>
</dbReference>
<organism evidence="1 2">
    <name type="scientific">Gigaspora margarita</name>
    <dbReference type="NCBI Taxonomy" id="4874"/>
    <lineage>
        <taxon>Eukaryota</taxon>
        <taxon>Fungi</taxon>
        <taxon>Fungi incertae sedis</taxon>
        <taxon>Mucoromycota</taxon>
        <taxon>Glomeromycotina</taxon>
        <taxon>Glomeromycetes</taxon>
        <taxon>Diversisporales</taxon>
        <taxon>Gigasporaceae</taxon>
        <taxon>Gigaspora</taxon>
    </lineage>
</organism>
<evidence type="ECO:0000313" key="1">
    <source>
        <dbReference type="EMBL" id="CAG8618297.1"/>
    </source>
</evidence>
<dbReference type="Proteomes" id="UP000789901">
    <property type="component" value="Unassembled WGS sequence"/>
</dbReference>
<sequence>MGAVREEVDLPPSKDIILADPSGRLEPCNNDQWKLRAVYNKRLEKAWKVFLEFTARTNSSSLPATSSTVLAFVAWMGCQEEY</sequence>
<gene>
    <name evidence="1" type="ORF">GMARGA_LOCUS7707</name>
</gene>